<dbReference type="EMBL" id="CP019343">
    <property type="protein sequence ID" value="ARN73656.1"/>
    <property type="molecule type" value="Genomic_DNA"/>
</dbReference>
<dbReference type="InterPro" id="IPR007300">
    <property type="entry name" value="CidB/LrgB"/>
</dbReference>
<evidence type="ECO:0000313" key="7">
    <source>
        <dbReference type="Proteomes" id="UP000193450"/>
    </source>
</evidence>
<dbReference type="AlphaFoldDB" id="A0A1X9N7I8"/>
<dbReference type="STRING" id="716816.BST96_05700"/>
<dbReference type="PANTHER" id="PTHR30249">
    <property type="entry name" value="PUTATIVE SEROTONIN TRANSPORTER"/>
    <property type="match status" value="1"/>
</dbReference>
<keyword evidence="2 5" id="KW-0812">Transmembrane</keyword>
<keyword evidence="4 5" id="KW-0472">Membrane</keyword>
<sequence length="230" mass="24222">MELLSSPLFAITLSLAAFQLGNLLYRRLNEFPLLHPTVTGASLVALLLPWLDIDYQVYLQGNQLLMFWLGPATVALAVPLYQQLHLIRKMALPILLTCAFGAAFAAGSAVAIAYWLGGSETTMLSLAPKSVTTPIAIELANEIGGLATLAAGCVALTAATAMCLAPIVFRVLNIEDPQIWGFCLGITAHGMGTARAFEMNPTAGAFSSLAMCLTGAFSAALIPLVVKLLS</sequence>
<evidence type="ECO:0000256" key="5">
    <source>
        <dbReference type="SAM" id="Phobius"/>
    </source>
</evidence>
<proteinExistence type="predicted"/>
<keyword evidence="3 5" id="KW-1133">Transmembrane helix</keyword>
<evidence type="ECO:0000256" key="1">
    <source>
        <dbReference type="ARBA" id="ARBA00004141"/>
    </source>
</evidence>
<feature type="transmembrane region" description="Helical" evidence="5">
    <location>
        <begin position="203"/>
        <end position="226"/>
    </location>
</feature>
<feature type="transmembrane region" description="Helical" evidence="5">
    <location>
        <begin position="6"/>
        <end position="25"/>
    </location>
</feature>
<dbReference type="GO" id="GO:0016020">
    <property type="term" value="C:membrane"/>
    <property type="evidence" value="ECO:0007669"/>
    <property type="project" value="UniProtKB-SubCell"/>
</dbReference>
<protein>
    <recommendedName>
        <fullName evidence="8">LrgB family protein</fullName>
    </recommendedName>
</protein>
<feature type="transmembrane region" description="Helical" evidence="5">
    <location>
        <begin position="32"/>
        <end position="51"/>
    </location>
</feature>
<feature type="transmembrane region" description="Helical" evidence="5">
    <location>
        <begin position="93"/>
        <end position="116"/>
    </location>
</feature>
<dbReference type="OrthoDB" id="9811701at2"/>
<dbReference type="Proteomes" id="UP000193450">
    <property type="component" value="Chromosome"/>
</dbReference>
<reference evidence="6 7" key="1">
    <citation type="submission" date="2016-11" db="EMBL/GenBank/DDBJ databases">
        <title>Trade-off between light-utilization and light-protection in marine flavobacteria.</title>
        <authorList>
            <person name="Kumagai Y."/>
        </authorList>
    </citation>
    <scope>NUCLEOTIDE SEQUENCE [LARGE SCALE GENOMIC DNA]</scope>
    <source>
        <strain evidence="6 7">NBRC 107125</strain>
    </source>
</reference>
<name>A0A1X9N7I8_9GAMM</name>
<accession>A0A1X9N7I8</accession>
<dbReference type="KEGG" id="osg:BST96_05700"/>
<dbReference type="RefSeq" id="WP_085757771.1">
    <property type="nucleotide sequence ID" value="NZ_CP019343.1"/>
</dbReference>
<organism evidence="6 7">
    <name type="scientific">Oceanicoccus sagamiensis</name>
    <dbReference type="NCBI Taxonomy" id="716816"/>
    <lineage>
        <taxon>Bacteria</taxon>
        <taxon>Pseudomonadati</taxon>
        <taxon>Pseudomonadota</taxon>
        <taxon>Gammaproteobacteria</taxon>
        <taxon>Cellvibrionales</taxon>
        <taxon>Spongiibacteraceae</taxon>
        <taxon>Oceanicoccus</taxon>
    </lineage>
</organism>
<comment type="subcellular location">
    <subcellularLocation>
        <location evidence="1">Membrane</location>
        <topology evidence="1">Multi-pass membrane protein</topology>
    </subcellularLocation>
</comment>
<keyword evidence="7" id="KW-1185">Reference proteome</keyword>
<gene>
    <name evidence="6" type="ORF">BST96_05700</name>
</gene>
<evidence type="ECO:0000256" key="3">
    <source>
        <dbReference type="ARBA" id="ARBA00022989"/>
    </source>
</evidence>
<evidence type="ECO:0000256" key="2">
    <source>
        <dbReference type="ARBA" id="ARBA00022692"/>
    </source>
</evidence>
<evidence type="ECO:0008006" key="8">
    <source>
        <dbReference type="Google" id="ProtNLM"/>
    </source>
</evidence>
<feature type="transmembrane region" description="Helical" evidence="5">
    <location>
        <begin position="63"/>
        <end position="81"/>
    </location>
</feature>
<feature type="transmembrane region" description="Helical" evidence="5">
    <location>
        <begin position="149"/>
        <end position="172"/>
    </location>
</feature>
<evidence type="ECO:0000313" key="6">
    <source>
        <dbReference type="EMBL" id="ARN73656.1"/>
    </source>
</evidence>
<evidence type="ECO:0000256" key="4">
    <source>
        <dbReference type="ARBA" id="ARBA00023136"/>
    </source>
</evidence>
<dbReference type="Pfam" id="PF04172">
    <property type="entry name" value="LrgB"/>
    <property type="match status" value="1"/>
</dbReference>
<dbReference type="PANTHER" id="PTHR30249:SF0">
    <property type="entry name" value="PLASTIDAL GLYCOLATE_GLYCERATE TRANSLOCATOR 1, CHLOROPLASTIC"/>
    <property type="match status" value="1"/>
</dbReference>